<dbReference type="InterPro" id="IPR017946">
    <property type="entry name" value="PLC-like_Pdiesterase_TIM-brl"/>
</dbReference>
<dbReference type="GO" id="GO:0006629">
    <property type="term" value="P:lipid metabolic process"/>
    <property type="evidence" value="ECO:0007669"/>
    <property type="project" value="InterPro"/>
</dbReference>
<dbReference type="Gene3D" id="3.20.20.190">
    <property type="entry name" value="Phosphatidylinositol (PI) phosphodiesterase"/>
    <property type="match status" value="1"/>
</dbReference>
<name>A0A7V7TVW0_9HYPH</name>
<gene>
    <name evidence="1" type="ORF">F6X38_15895</name>
</gene>
<evidence type="ECO:0000313" key="2">
    <source>
        <dbReference type="Proteomes" id="UP000432089"/>
    </source>
</evidence>
<evidence type="ECO:0000313" key="1">
    <source>
        <dbReference type="EMBL" id="KAB0678507.1"/>
    </source>
</evidence>
<dbReference type="SUPFAM" id="SSF51695">
    <property type="entry name" value="PLC-like phosphodiesterases"/>
    <property type="match status" value="1"/>
</dbReference>
<organism evidence="1 2">
    <name type="scientific">Plantimonas leprariae</name>
    <dbReference type="NCBI Taxonomy" id="2615207"/>
    <lineage>
        <taxon>Bacteria</taxon>
        <taxon>Pseudomonadati</taxon>
        <taxon>Pseudomonadota</taxon>
        <taxon>Alphaproteobacteria</taxon>
        <taxon>Hyphomicrobiales</taxon>
        <taxon>Aurantimonadaceae</taxon>
        <taxon>Plantimonas</taxon>
    </lineage>
</organism>
<accession>A0A7V7TVW0</accession>
<dbReference type="RefSeq" id="WP_150971289.1">
    <property type="nucleotide sequence ID" value="NZ_VZDO01000013.1"/>
</dbReference>
<dbReference type="AlphaFoldDB" id="A0A7V7TVW0"/>
<proteinExistence type="predicted"/>
<keyword evidence="2" id="KW-1185">Reference proteome</keyword>
<dbReference type="EMBL" id="VZDO01000013">
    <property type="protein sequence ID" value="KAB0678507.1"/>
    <property type="molecule type" value="Genomic_DNA"/>
</dbReference>
<comment type="caution">
    <text evidence="1">The sequence shown here is derived from an EMBL/GenBank/DDBJ whole genome shotgun (WGS) entry which is preliminary data.</text>
</comment>
<dbReference type="GO" id="GO:0008081">
    <property type="term" value="F:phosphoric diester hydrolase activity"/>
    <property type="evidence" value="ECO:0007669"/>
    <property type="project" value="InterPro"/>
</dbReference>
<reference evidence="1 2" key="1">
    <citation type="submission" date="2019-09" db="EMBL/GenBank/DDBJ databases">
        <title>YIM 132180 draft genome.</title>
        <authorList>
            <person name="Zhang K."/>
        </authorList>
    </citation>
    <scope>NUCLEOTIDE SEQUENCE [LARGE SCALE GENOMIC DNA]</scope>
    <source>
        <strain evidence="1 2">YIM 132180</strain>
    </source>
</reference>
<sequence length="276" mass="28610">MRELPVALDRGGRRVRLKWHRARRRPGDTPFGAANVAAGLAGGAEVEIDLLAHAGDGFAVLHDERLDDATTGSGPVADAEAGALRACRLRDADGRPTELPVLLFSDLCRIVGEAGGAGRLQLDLKNGADVLSDARVAAFAAAARPAARRMILSGGDAGAVRRLAGAVPGLAIGHDPCHFGASERLRESLDFASFAAGALAEAPDAALFYLAKELVLLAADHGFDLVAPFHAAGREVDAYTVAAADGAADMIVPRLLELRVDQITTDDAEGLAARFG</sequence>
<protein>
    <submittedName>
        <fullName evidence="1">Glycerophosphodiester phosphodiesterase</fullName>
    </submittedName>
</protein>
<dbReference type="Proteomes" id="UP000432089">
    <property type="component" value="Unassembled WGS sequence"/>
</dbReference>